<name>A0AAV7JBR6_9METZ</name>
<keyword evidence="12" id="KW-1185">Reference proteome</keyword>
<evidence type="ECO:0000256" key="8">
    <source>
        <dbReference type="ARBA" id="ARBA00044823"/>
    </source>
</evidence>
<gene>
    <name evidence="11" type="ORF">LOD99_9422</name>
</gene>
<evidence type="ECO:0000256" key="1">
    <source>
        <dbReference type="ARBA" id="ARBA00004412"/>
    </source>
</evidence>
<evidence type="ECO:0000256" key="2">
    <source>
        <dbReference type="ARBA" id="ARBA00004613"/>
    </source>
</evidence>
<dbReference type="SUPFAM" id="SSF52317">
    <property type="entry name" value="Class I glutamine amidotransferase-like"/>
    <property type="match status" value="1"/>
</dbReference>
<dbReference type="InterPro" id="IPR002818">
    <property type="entry name" value="DJ-1/PfpI"/>
</dbReference>
<dbReference type="GO" id="GO:0019243">
    <property type="term" value="P:methylglyoxal catabolic process to D-lactate via S-lactoyl-glutathione"/>
    <property type="evidence" value="ECO:0007669"/>
    <property type="project" value="TreeGrafter"/>
</dbReference>
<dbReference type="InterPro" id="IPR029062">
    <property type="entry name" value="Class_I_gatase-like"/>
</dbReference>
<evidence type="ECO:0000256" key="5">
    <source>
        <dbReference type="ARBA" id="ARBA00022753"/>
    </source>
</evidence>
<evidence type="ECO:0000256" key="3">
    <source>
        <dbReference type="ARBA" id="ARBA00022525"/>
    </source>
</evidence>
<dbReference type="PANTHER" id="PTHR48094:SF18">
    <property type="entry name" value="GLUTAMINE AMIDOTRANSFERASE-LIKE CLASS 1 DOMAIN-CONTAINING PROTEIN 1"/>
    <property type="match status" value="1"/>
</dbReference>
<sequence>MSSSQKLLCLCICSSRPEGVNVHSFVHFFTLASASFNVHIVTPEGQPMYFVNMDEESSKWVTDFRTKQLAKEQILETISPKRYDALILPSCPGALYDLASSNKLGEILESFVEDQKPICACGYGVSGLLAAKRDREQSWAFKGYSMTAPCLGECIKLSIFAKVPLIPSDAIMENGGHYSEATEEGLHVIIDRHLITGQNDKSSLLAAQNLLIMASTRHTQKQKQPQRQ</sequence>
<dbReference type="PANTHER" id="PTHR48094">
    <property type="entry name" value="PROTEIN/NUCLEIC ACID DEGLYCASE DJ-1-RELATED"/>
    <property type="match status" value="1"/>
</dbReference>
<keyword evidence="3" id="KW-0964">Secreted</keyword>
<dbReference type="GO" id="GO:0019172">
    <property type="term" value="F:glyoxalase III activity"/>
    <property type="evidence" value="ECO:0007669"/>
    <property type="project" value="TreeGrafter"/>
</dbReference>
<feature type="domain" description="DJ-1/PfpI" evidence="10">
    <location>
        <begin position="30"/>
        <end position="132"/>
    </location>
</feature>
<evidence type="ECO:0000256" key="9">
    <source>
        <dbReference type="ARBA" id="ARBA00045408"/>
    </source>
</evidence>
<proteinExistence type="predicted"/>
<comment type="subcellular location">
    <subcellularLocation>
        <location evidence="1">Early endosome</location>
    </subcellularLocation>
    <subcellularLocation>
        <location evidence="2">Secreted</location>
    </subcellularLocation>
</comment>
<dbReference type="GO" id="GO:0005769">
    <property type="term" value="C:early endosome"/>
    <property type="evidence" value="ECO:0007669"/>
    <property type="project" value="UniProtKB-SubCell"/>
</dbReference>
<evidence type="ECO:0000256" key="7">
    <source>
        <dbReference type="ARBA" id="ARBA00042130"/>
    </source>
</evidence>
<dbReference type="AlphaFoldDB" id="A0AAV7JBR6"/>
<dbReference type="Proteomes" id="UP001165289">
    <property type="component" value="Unassembled WGS sequence"/>
</dbReference>
<evidence type="ECO:0000313" key="12">
    <source>
        <dbReference type="Proteomes" id="UP001165289"/>
    </source>
</evidence>
<dbReference type="GO" id="GO:0005576">
    <property type="term" value="C:extracellular region"/>
    <property type="evidence" value="ECO:0007669"/>
    <property type="project" value="UniProtKB-SubCell"/>
</dbReference>
<evidence type="ECO:0000256" key="4">
    <source>
        <dbReference type="ARBA" id="ARBA00022729"/>
    </source>
</evidence>
<dbReference type="Gene3D" id="3.40.50.880">
    <property type="match status" value="1"/>
</dbReference>
<evidence type="ECO:0000256" key="6">
    <source>
        <dbReference type="ARBA" id="ARBA00039189"/>
    </source>
</evidence>
<keyword evidence="5" id="KW-0967">Endosome</keyword>
<evidence type="ECO:0000259" key="10">
    <source>
        <dbReference type="Pfam" id="PF01965"/>
    </source>
</evidence>
<reference evidence="11 12" key="1">
    <citation type="journal article" date="2023" name="BMC Biol.">
        <title>The compact genome of the sponge Oopsacas minuta (Hexactinellida) is lacking key metazoan core genes.</title>
        <authorList>
            <person name="Santini S."/>
            <person name="Schenkelaars Q."/>
            <person name="Jourda C."/>
            <person name="Duchesne M."/>
            <person name="Belahbib H."/>
            <person name="Rocher C."/>
            <person name="Selva M."/>
            <person name="Riesgo A."/>
            <person name="Vervoort M."/>
            <person name="Leys S.P."/>
            <person name="Kodjabachian L."/>
            <person name="Le Bivic A."/>
            <person name="Borchiellini C."/>
            <person name="Claverie J.M."/>
            <person name="Renard E."/>
        </authorList>
    </citation>
    <scope>NUCLEOTIDE SEQUENCE [LARGE SCALE GENOMIC DNA]</scope>
    <source>
        <strain evidence="11">SPO-2</strain>
    </source>
</reference>
<comment type="caution">
    <text evidence="11">The sequence shown here is derived from an EMBL/GenBank/DDBJ whole genome shotgun (WGS) entry which is preliminary data.</text>
</comment>
<evidence type="ECO:0000313" key="11">
    <source>
        <dbReference type="EMBL" id="KAI6646149.1"/>
    </source>
</evidence>
<keyword evidence="4" id="KW-0732">Signal</keyword>
<dbReference type="InterPro" id="IPR050325">
    <property type="entry name" value="Prot/Nucl_acid_deglycase"/>
</dbReference>
<dbReference type="EMBL" id="JAKMXF010000361">
    <property type="protein sequence ID" value="KAI6646149.1"/>
    <property type="molecule type" value="Genomic_DNA"/>
</dbReference>
<protein>
    <recommendedName>
        <fullName evidence="6">Glutamine amidotransferase-like class 1 domain-containing protein 1</fullName>
    </recommendedName>
    <alternativeName>
        <fullName evidence="8">Ferry endosomal RAB5 effector complex subunit 5</fullName>
    </alternativeName>
    <alternativeName>
        <fullName evidence="7">Parkinson disease 7 domain-containing protein 1</fullName>
    </alternativeName>
</protein>
<dbReference type="Pfam" id="PF01965">
    <property type="entry name" value="DJ-1_PfpI"/>
    <property type="match status" value="1"/>
</dbReference>
<organism evidence="11 12">
    <name type="scientific">Oopsacas minuta</name>
    <dbReference type="NCBI Taxonomy" id="111878"/>
    <lineage>
        <taxon>Eukaryota</taxon>
        <taxon>Metazoa</taxon>
        <taxon>Porifera</taxon>
        <taxon>Hexactinellida</taxon>
        <taxon>Hexasterophora</taxon>
        <taxon>Lyssacinosida</taxon>
        <taxon>Leucopsacidae</taxon>
        <taxon>Oopsacas</taxon>
    </lineage>
</organism>
<accession>A0AAV7JBR6</accession>
<comment type="function">
    <text evidence="9">Component of the FERRY complex (Five-subunit Endosomal Rab5 and RNA/ribosome intermediary). The FERRY complex directly interacts with mRNAs and RAB5A, and functions as a RAB5A effector involved in the localization and the distribution of specific mRNAs most likely by mediating their endosomal transport. The complex recruits mRNAs and ribosomes to early endosomes through direct mRNA-interaction.</text>
</comment>